<proteinExistence type="predicted"/>
<sequence>MPIHDHKVKRKIENIQSTIDHISKQKDSFGIASIASPKGGQGIISMNERLRWWRRPLTHTEEDDLVDLVEDTEALLTQLSRTEVPSGFYCTVQKKTLRRIIKDVNAQNIGDLEEVEEEMVKQLYEFLRGRKYLVVLDDVWEMEVWDSLEAAFPTSGMTGSKVMLTTRNREVALHADARSTPHELRMLTEDESLELFRKKALPGMDHFPST</sequence>
<gene>
    <name evidence="3" type="ORF">ALMOND_2B000997</name>
</gene>
<evidence type="ECO:0000313" key="4">
    <source>
        <dbReference type="Proteomes" id="UP000327085"/>
    </source>
</evidence>
<reference evidence="4" key="1">
    <citation type="journal article" date="2020" name="Plant J.">
        <title>Transposons played a major role in the diversification between the closely related almond and peach genomes: results from the almond genome sequence.</title>
        <authorList>
            <person name="Alioto T."/>
            <person name="Alexiou K.G."/>
            <person name="Bardil A."/>
            <person name="Barteri F."/>
            <person name="Castanera R."/>
            <person name="Cruz F."/>
            <person name="Dhingra A."/>
            <person name="Duval H."/>
            <person name="Fernandez I Marti A."/>
            <person name="Frias L."/>
            <person name="Galan B."/>
            <person name="Garcia J.L."/>
            <person name="Howad W."/>
            <person name="Gomez-Garrido J."/>
            <person name="Gut M."/>
            <person name="Julca I."/>
            <person name="Morata J."/>
            <person name="Puigdomenech P."/>
            <person name="Ribeca P."/>
            <person name="Rubio Cabetas M.J."/>
            <person name="Vlasova A."/>
            <person name="Wirthensohn M."/>
            <person name="Garcia-Mas J."/>
            <person name="Gabaldon T."/>
            <person name="Casacuberta J.M."/>
            <person name="Arus P."/>
        </authorList>
    </citation>
    <scope>NUCLEOTIDE SEQUENCE [LARGE SCALE GENOMIC DNA]</scope>
    <source>
        <strain evidence="4">cv. Texas</strain>
    </source>
</reference>
<feature type="domain" description="NB-ARC" evidence="2">
    <location>
        <begin position="93"/>
        <end position="202"/>
    </location>
</feature>
<protein>
    <submittedName>
        <fullName evidence="3">PREDICTED: disease resistance</fullName>
    </submittedName>
</protein>
<dbReference type="GO" id="GO:0006952">
    <property type="term" value="P:defense response"/>
    <property type="evidence" value="ECO:0007669"/>
    <property type="project" value="UniProtKB-KW"/>
</dbReference>
<evidence type="ECO:0000313" key="3">
    <source>
        <dbReference type="EMBL" id="VVA32850.1"/>
    </source>
</evidence>
<dbReference type="Gramene" id="VVA32850">
    <property type="protein sequence ID" value="VVA32850"/>
    <property type="gene ID" value="Prudul26B000997"/>
</dbReference>
<dbReference type="Pfam" id="PF00931">
    <property type="entry name" value="NB-ARC"/>
    <property type="match status" value="1"/>
</dbReference>
<name>A0A5E4FZL6_PRUDU</name>
<dbReference type="Gene3D" id="3.40.50.300">
    <property type="entry name" value="P-loop containing nucleotide triphosphate hydrolases"/>
    <property type="match status" value="1"/>
</dbReference>
<keyword evidence="1" id="KW-0611">Plant defense</keyword>
<dbReference type="AlphaFoldDB" id="A0A5E4FZL6"/>
<dbReference type="InterPro" id="IPR027417">
    <property type="entry name" value="P-loop_NTPase"/>
</dbReference>
<dbReference type="Proteomes" id="UP000327085">
    <property type="component" value="Chromosome 6"/>
</dbReference>
<accession>A0A5E4FZL6</accession>
<dbReference type="GO" id="GO:0043531">
    <property type="term" value="F:ADP binding"/>
    <property type="evidence" value="ECO:0007669"/>
    <property type="project" value="InterPro"/>
</dbReference>
<dbReference type="PANTHER" id="PTHR36766">
    <property type="entry name" value="PLANT BROAD-SPECTRUM MILDEW RESISTANCE PROTEIN RPW8"/>
    <property type="match status" value="1"/>
</dbReference>
<dbReference type="SUPFAM" id="SSF52540">
    <property type="entry name" value="P-loop containing nucleoside triphosphate hydrolases"/>
    <property type="match status" value="1"/>
</dbReference>
<dbReference type="EMBL" id="CABIKO010000264">
    <property type="protein sequence ID" value="VVA32850.1"/>
    <property type="molecule type" value="Genomic_DNA"/>
</dbReference>
<evidence type="ECO:0000256" key="1">
    <source>
        <dbReference type="ARBA" id="ARBA00022821"/>
    </source>
</evidence>
<dbReference type="InParanoid" id="A0A5E4FZL6"/>
<evidence type="ECO:0000259" key="2">
    <source>
        <dbReference type="Pfam" id="PF00931"/>
    </source>
</evidence>
<organism evidence="3 4">
    <name type="scientific">Prunus dulcis</name>
    <name type="common">Almond</name>
    <name type="synonym">Amygdalus dulcis</name>
    <dbReference type="NCBI Taxonomy" id="3755"/>
    <lineage>
        <taxon>Eukaryota</taxon>
        <taxon>Viridiplantae</taxon>
        <taxon>Streptophyta</taxon>
        <taxon>Embryophyta</taxon>
        <taxon>Tracheophyta</taxon>
        <taxon>Spermatophyta</taxon>
        <taxon>Magnoliopsida</taxon>
        <taxon>eudicotyledons</taxon>
        <taxon>Gunneridae</taxon>
        <taxon>Pentapetalae</taxon>
        <taxon>rosids</taxon>
        <taxon>fabids</taxon>
        <taxon>Rosales</taxon>
        <taxon>Rosaceae</taxon>
        <taxon>Amygdaloideae</taxon>
        <taxon>Amygdaleae</taxon>
        <taxon>Prunus</taxon>
    </lineage>
</organism>
<dbReference type="InterPro" id="IPR002182">
    <property type="entry name" value="NB-ARC"/>
</dbReference>